<organism evidence="3 4">
    <name type="scientific">Dokdonella fugitiva</name>
    <dbReference type="NCBI Taxonomy" id="328517"/>
    <lineage>
        <taxon>Bacteria</taxon>
        <taxon>Pseudomonadati</taxon>
        <taxon>Pseudomonadota</taxon>
        <taxon>Gammaproteobacteria</taxon>
        <taxon>Lysobacterales</taxon>
        <taxon>Rhodanobacteraceae</taxon>
        <taxon>Dokdonella</taxon>
    </lineage>
</organism>
<proteinExistence type="predicted"/>
<dbReference type="InterPro" id="IPR015943">
    <property type="entry name" value="WD40/YVTN_repeat-like_dom_sf"/>
</dbReference>
<feature type="domain" description="Pyrrolo-quinoline quinone repeat" evidence="2">
    <location>
        <begin position="332"/>
        <end position="526"/>
    </location>
</feature>
<dbReference type="AlphaFoldDB" id="A0A839ES24"/>
<feature type="chain" id="PRO_5032810236" description="Pyrrolo-quinoline quinone repeat domain-containing protein" evidence="1">
    <location>
        <begin position="29"/>
        <end position="977"/>
    </location>
</feature>
<dbReference type="PANTHER" id="PTHR34512">
    <property type="entry name" value="CELL SURFACE PROTEIN"/>
    <property type="match status" value="1"/>
</dbReference>
<evidence type="ECO:0000313" key="4">
    <source>
        <dbReference type="Proteomes" id="UP000550401"/>
    </source>
</evidence>
<dbReference type="Proteomes" id="UP000550401">
    <property type="component" value="Unassembled WGS sequence"/>
</dbReference>
<evidence type="ECO:0000256" key="1">
    <source>
        <dbReference type="SAM" id="SignalP"/>
    </source>
</evidence>
<keyword evidence="1" id="KW-0732">Signal</keyword>
<dbReference type="PANTHER" id="PTHR34512:SF30">
    <property type="entry name" value="OUTER MEMBRANE PROTEIN ASSEMBLY FACTOR BAMB"/>
    <property type="match status" value="1"/>
</dbReference>
<protein>
    <recommendedName>
        <fullName evidence="2">Pyrrolo-quinoline quinone repeat domain-containing protein</fullName>
    </recommendedName>
</protein>
<keyword evidence="4" id="KW-1185">Reference proteome</keyword>
<dbReference type="Gene3D" id="2.130.10.10">
    <property type="entry name" value="YVTN repeat-like/Quinoprotein amine dehydrogenase"/>
    <property type="match status" value="2"/>
</dbReference>
<comment type="caution">
    <text evidence="3">The sequence shown here is derived from an EMBL/GenBank/DDBJ whole genome shotgun (WGS) entry which is preliminary data.</text>
</comment>
<dbReference type="InterPro" id="IPR011047">
    <property type="entry name" value="Quinoprotein_ADH-like_sf"/>
</dbReference>
<reference evidence="3 4" key="1">
    <citation type="submission" date="2020-07" db="EMBL/GenBank/DDBJ databases">
        <title>Genomic Encyclopedia of Type Strains, Phase IV (KMG-V): Genome sequencing to study the core and pangenomes of soil and plant-associated prokaryotes.</title>
        <authorList>
            <person name="Whitman W."/>
        </authorList>
    </citation>
    <scope>NUCLEOTIDE SEQUENCE [LARGE SCALE GENOMIC DNA]</scope>
    <source>
        <strain evidence="3 4">RH2WT43</strain>
    </source>
</reference>
<dbReference type="InterPro" id="IPR002372">
    <property type="entry name" value="PQQ_rpt_dom"/>
</dbReference>
<dbReference type="EMBL" id="JACGXL010000002">
    <property type="protein sequence ID" value="MBA8887217.1"/>
    <property type="molecule type" value="Genomic_DNA"/>
</dbReference>
<dbReference type="Gene3D" id="2.80.10.50">
    <property type="match status" value="1"/>
</dbReference>
<feature type="domain" description="Pyrrolo-quinoline quinone repeat" evidence="2">
    <location>
        <begin position="165"/>
        <end position="313"/>
    </location>
</feature>
<gene>
    <name evidence="3" type="ORF">FHW12_001431</name>
</gene>
<sequence>MRSTSHYRCSALAFVAAFILAGAIDARADDAWSNPWHASAPPTLSPTQALGKPQVTVGFAADGDVLLSGHTFTGVDGTLTRVAGDGSLRWSSNVRSTASLFASAVQADDGGAIAAFGSSEGVSRDDGNFLVRFDPSGARRWSRFIATGWLARVGATRLANAGCATLTMLDVDSGDVLWQRPYGAPDWDCRGGGLVGDGAGNLYAAFEIPSGVGAISGSRLVRIDADGREAWNIAVAGSGIRSVPGTVGSIVLTTDATTIQGRSIADGHVVWQAAIGNGERVLGVVGASGDPVLVSYGSIRVLAAASGDERWSQAAHVTGADIVGGALIVAGDSTLERLDAATGTQAWSTAFTDPIWFGAGGYDGTTFAIVSTSAWLQPPTVSRFDFASGTTTSTPTAPPIAQPVEGSTAFMADGRALGIGVTGKGGDYAIHLRALDTPTGTTDWEAVDPGNSFSYRDWTGVAEPAVAADAGAIAVTLQAYWGLDECPYTFTQAYPVSLYRASDGARTWQVSLADPQGLSRCSRVSRPRLDGAGDAFVAVDEFRQCPLPLGGSWGCGRNTVYKLARTDGHVLWRADDDTRTGDPDRWSMVGDDVLRYGPFAGSTDTIRRISGTDGHVLWSSTVFSGDGISSEVHRIDDTHVVVFPLFYGSGQWALLDTSTGATTWLADAGPQSCPYPACYDAAGVVLPGGDLLYPAQRDYGMAVRRLHNDGSGTIETRIVGPNDPSLISGLGHFVADAGGQWHAFLSRRLRRAAHASPAGSVEFIAPFDLATGILGAQQAVSAFNGDADDWSLLQWFDWQADPLDSLRMPDGDHLLGSAIEKQAPAPTTASTRMIDLTVTARGDLAVHVDVDRTQVAPGDRVSFVLRATYTGDAPIAGAHLAAMLPWSSGVADATCVVQSASQCELDVASGNVNATFDVAPGGSIEVHGNVRVLDIPAIPLLSAMAYGPTGLAEQDTIDNFAGVMLAQSLFVDGFDAP</sequence>
<evidence type="ECO:0000313" key="3">
    <source>
        <dbReference type="EMBL" id="MBA8887217.1"/>
    </source>
</evidence>
<dbReference type="RefSeq" id="WP_182530304.1">
    <property type="nucleotide sequence ID" value="NZ_JACGXL010000002.1"/>
</dbReference>
<accession>A0A839ES24</accession>
<evidence type="ECO:0000259" key="2">
    <source>
        <dbReference type="Pfam" id="PF13360"/>
    </source>
</evidence>
<dbReference type="Pfam" id="PF13360">
    <property type="entry name" value="PQQ_2"/>
    <property type="match status" value="2"/>
</dbReference>
<feature type="signal peptide" evidence="1">
    <location>
        <begin position="1"/>
        <end position="28"/>
    </location>
</feature>
<dbReference type="SUPFAM" id="SSF50998">
    <property type="entry name" value="Quinoprotein alcohol dehydrogenase-like"/>
    <property type="match status" value="1"/>
</dbReference>
<name>A0A839ES24_9GAMM</name>